<dbReference type="PANTHER" id="PTHR24024">
    <property type="entry name" value="PULMONARY SURFACTANT-ASSOCIATED PROTEIN A"/>
    <property type="match status" value="1"/>
</dbReference>
<organism evidence="2 3">
    <name type="scientific">Larinioides sclopetarius</name>
    <dbReference type="NCBI Taxonomy" id="280406"/>
    <lineage>
        <taxon>Eukaryota</taxon>
        <taxon>Metazoa</taxon>
        <taxon>Ecdysozoa</taxon>
        <taxon>Arthropoda</taxon>
        <taxon>Chelicerata</taxon>
        <taxon>Arachnida</taxon>
        <taxon>Araneae</taxon>
        <taxon>Araneomorphae</taxon>
        <taxon>Entelegynae</taxon>
        <taxon>Araneoidea</taxon>
        <taxon>Araneidae</taxon>
        <taxon>Larinioides</taxon>
    </lineage>
</organism>
<name>A0AAV2BIA5_9ARAC</name>
<protein>
    <submittedName>
        <fullName evidence="2">Uncharacterized protein</fullName>
    </submittedName>
</protein>
<proteinExistence type="predicted"/>
<dbReference type="PANTHER" id="PTHR24024:SF19">
    <property type="entry name" value="FARMER, ISOFORM H"/>
    <property type="match status" value="1"/>
</dbReference>
<dbReference type="InterPro" id="IPR051077">
    <property type="entry name" value="Ca-dependent_lectin"/>
</dbReference>
<gene>
    <name evidence="2" type="ORF">LARSCL_LOCUS19255</name>
</gene>
<keyword evidence="1" id="KW-0732">Signal</keyword>
<comment type="caution">
    <text evidence="2">The sequence shown here is derived from an EMBL/GenBank/DDBJ whole genome shotgun (WGS) entry which is preliminary data.</text>
</comment>
<sequence length="570" mass="63098">MAVMSSVVFYIIPALLGRAYDMKNDTVGPDIFRVEDTKNARVIPKYMTTCEYKVVSELSEATDFLDVSGKLSLKLKSGNINLEGTGNYLKETKSFRNKVDLLVKVHYETIIKTLPSEIKPMSEWPDMVKNTGMTHYIRSITYGGDLIASLRFTTKNEEDKETIKGTIAGELNSESGSFGGGLKGGLEKVREKIGDTANLDINYYATVPLGNEVPRTLDGLVELVQKFPEDAKAVNDGYGVPLTMEIFSLEGLDKNVRTYWQTLALKDEMDVLDEEYSDVRNAKQRLSDWMQTMPPNLPKEQNDKIGEFATKLDKIDRIFGEVIANLNLSAEATGDQFKPAFEAYQGDREVSIPNLYVKDLSKLKKEVLDGTPSIEADFGGSHYTHWGTDQCPSETKLVFGGVMSTTDRSSIGSSQYTCLPKDKQFPSGEKSSEDIEDYPQVQQVAFVSRKQGADQKKKTIKCASCRVPGKSTTTMLTAKTECPSGWKKQYQGVLISTDYQQVRGELVCVDTSQSFEEVSINSEELTVVTEVSPKCGNYPCEGGVKETTALSCVVCSITKKSDSVADFLVL</sequence>
<dbReference type="GO" id="GO:0005615">
    <property type="term" value="C:extracellular space"/>
    <property type="evidence" value="ECO:0007669"/>
    <property type="project" value="TreeGrafter"/>
</dbReference>
<dbReference type="AlphaFoldDB" id="A0AAV2BIA5"/>
<dbReference type="Proteomes" id="UP001497382">
    <property type="component" value="Unassembled WGS sequence"/>
</dbReference>
<evidence type="ECO:0000313" key="3">
    <source>
        <dbReference type="Proteomes" id="UP001497382"/>
    </source>
</evidence>
<reference evidence="2 3" key="1">
    <citation type="submission" date="2024-04" db="EMBL/GenBank/DDBJ databases">
        <authorList>
            <person name="Rising A."/>
            <person name="Reimegard J."/>
            <person name="Sonavane S."/>
            <person name="Akerstrom W."/>
            <person name="Nylinder S."/>
            <person name="Hedman E."/>
            <person name="Kallberg Y."/>
        </authorList>
    </citation>
    <scope>NUCLEOTIDE SEQUENCE [LARGE SCALE GENOMIC DNA]</scope>
</reference>
<feature type="signal peptide" evidence="1">
    <location>
        <begin position="1"/>
        <end position="19"/>
    </location>
</feature>
<feature type="chain" id="PRO_5043685121" evidence="1">
    <location>
        <begin position="20"/>
        <end position="570"/>
    </location>
</feature>
<keyword evidence="3" id="KW-1185">Reference proteome</keyword>
<accession>A0AAV2BIA5</accession>
<evidence type="ECO:0000313" key="2">
    <source>
        <dbReference type="EMBL" id="CAL1295395.1"/>
    </source>
</evidence>
<dbReference type="EMBL" id="CAXIEN010000369">
    <property type="protein sequence ID" value="CAL1295395.1"/>
    <property type="molecule type" value="Genomic_DNA"/>
</dbReference>
<evidence type="ECO:0000256" key="1">
    <source>
        <dbReference type="SAM" id="SignalP"/>
    </source>
</evidence>